<dbReference type="InterPro" id="IPR003587">
    <property type="entry name" value="Hint_dom_N"/>
</dbReference>
<feature type="domain" description="Hint" evidence="6">
    <location>
        <begin position="71"/>
        <end position="170"/>
    </location>
</feature>
<dbReference type="GO" id="GO:0046872">
    <property type="term" value="F:metal ion binding"/>
    <property type="evidence" value="ECO:0007669"/>
    <property type="project" value="UniProtKB-KW"/>
</dbReference>
<evidence type="ECO:0000256" key="3">
    <source>
        <dbReference type="ARBA" id="ARBA00023014"/>
    </source>
</evidence>
<keyword evidence="8" id="KW-1185">Reference proteome</keyword>
<sequence length="625" mass="68177">MRWDGQKDGAAPQQALPGLPGVVRSVRTPEFADVVFHEVHAKSVLNKVPGSSPMPFKWTVNPYRGCSHGCTYCLAGDTPILLADGRTKPLVDVEVGDEVCGTKDGRYVRTTVLAHWRTVKLAYRVVLEDGTELVTSGDHRFLSTDGWKHVSAGRCERPRLAVGDRLVGVGGFAAGPEETPDYRNGYLWGVVRGGLTTEPEALDRAERYAEADRDRVEWPVAPRDDWTKGFLAGVFDAAGRCEDGVLRIRTDHPIVDAVVLGLKRLDFDCTVEDGVTRLRGGAAEALRFCHTTDPARSSARTITGAHLETAIGVVAIKALGEDRTLFDITTGTGDFVANGVVSHNCFARNSHTYLDLDAGHDFDSQVVVKVNAVQVLTRQLRSTRWQREHVAMGTNTDPYQRAEGRYRLMPGIIKALADSGTPFSILTKGTILARDLPLLAEAAKSVPVGVGVSLALLDRDLQHSLEPGTPSPQARLDLIRRVRDAGLPCGVFVAPVLPALTDSKEHLDALLGQIAAAGATGVTALALHLRPGTREWFAHWLLREHPDLLDGYRNLYGTGSYADKRYRTWLTARLKPLLRKHGLTPKPHRDPTGIPGDDNGRWPDGALPANIPTQRGIDRDQLTLL</sequence>
<dbReference type="InterPro" id="IPR003586">
    <property type="entry name" value="Hint_dom_C"/>
</dbReference>
<reference evidence="7 8" key="1">
    <citation type="submission" date="2018-03" db="EMBL/GenBank/DDBJ databases">
        <title>Genomic Encyclopedia of Archaeal and Bacterial Type Strains, Phase II (KMG-II): from individual species to whole genera.</title>
        <authorList>
            <person name="Goeker M."/>
        </authorList>
    </citation>
    <scope>NUCLEOTIDE SEQUENCE [LARGE SCALE GENOMIC DNA]</scope>
    <source>
        <strain evidence="7 8">DSM 44720</strain>
    </source>
</reference>
<gene>
    <name evidence="7" type="ORF">CLV43_106556</name>
</gene>
<dbReference type="RefSeq" id="WP_146174878.1">
    <property type="nucleotide sequence ID" value="NZ_PVTF01000006.1"/>
</dbReference>
<name>A0A2T0T555_9PSEU</name>
<dbReference type="GO" id="GO:0051536">
    <property type="term" value="F:iron-sulfur cluster binding"/>
    <property type="evidence" value="ECO:0007669"/>
    <property type="project" value="UniProtKB-KW"/>
</dbReference>
<dbReference type="InterPro" id="IPR036844">
    <property type="entry name" value="Hint_dom_sf"/>
</dbReference>
<dbReference type="GO" id="GO:0016539">
    <property type="term" value="P:intein-mediated protein splicing"/>
    <property type="evidence" value="ECO:0007669"/>
    <property type="project" value="InterPro"/>
</dbReference>
<feature type="region of interest" description="Disordered" evidence="4">
    <location>
        <begin position="580"/>
        <end position="619"/>
    </location>
</feature>
<evidence type="ECO:0000313" key="8">
    <source>
        <dbReference type="Proteomes" id="UP000239494"/>
    </source>
</evidence>
<dbReference type="SMART" id="SM00305">
    <property type="entry name" value="HintC"/>
    <property type="match status" value="1"/>
</dbReference>
<accession>A0A2T0T555</accession>
<dbReference type="InterPro" id="IPR040086">
    <property type="entry name" value="MJ0683-like"/>
</dbReference>
<dbReference type="Gene3D" id="3.80.30.30">
    <property type="match status" value="1"/>
</dbReference>
<dbReference type="SMART" id="SM00306">
    <property type="entry name" value="HintN"/>
    <property type="match status" value="1"/>
</dbReference>
<dbReference type="InterPro" id="IPR006141">
    <property type="entry name" value="Intein_N"/>
</dbReference>
<keyword evidence="1" id="KW-0479">Metal-binding</keyword>
<dbReference type="PROSITE" id="PS50818">
    <property type="entry name" value="INTEIN_C_TER"/>
    <property type="match status" value="1"/>
</dbReference>
<evidence type="ECO:0000259" key="6">
    <source>
        <dbReference type="SMART" id="SM00306"/>
    </source>
</evidence>
<comment type="caution">
    <text evidence="7">The sequence shown here is derived from an EMBL/GenBank/DDBJ whole genome shotgun (WGS) entry which is preliminary data.</text>
</comment>
<evidence type="ECO:0000313" key="7">
    <source>
        <dbReference type="EMBL" id="PRY40815.1"/>
    </source>
</evidence>
<dbReference type="InterPro" id="IPR058240">
    <property type="entry name" value="rSAM_sf"/>
</dbReference>
<dbReference type="NCBIfam" id="TIGR01445">
    <property type="entry name" value="intein_Nterm"/>
    <property type="match status" value="1"/>
</dbReference>
<dbReference type="OrthoDB" id="9785699at2"/>
<dbReference type="Pfam" id="PF04055">
    <property type="entry name" value="Radical_SAM"/>
    <property type="match status" value="1"/>
</dbReference>
<dbReference type="PANTHER" id="PTHR43432">
    <property type="entry name" value="SLR0285 PROTEIN"/>
    <property type="match status" value="1"/>
</dbReference>
<proteinExistence type="predicted"/>
<dbReference type="Gene3D" id="2.170.16.10">
    <property type="entry name" value="Hedgehog/Intein (Hint) domain"/>
    <property type="match status" value="1"/>
</dbReference>
<feature type="domain" description="Hint" evidence="5">
    <location>
        <begin position="305"/>
        <end position="350"/>
    </location>
</feature>
<dbReference type="GO" id="GO:0003824">
    <property type="term" value="F:catalytic activity"/>
    <property type="evidence" value="ECO:0007669"/>
    <property type="project" value="InterPro"/>
</dbReference>
<evidence type="ECO:0000256" key="4">
    <source>
        <dbReference type="SAM" id="MobiDB-lite"/>
    </source>
</evidence>
<keyword evidence="2" id="KW-0408">Iron</keyword>
<dbReference type="EMBL" id="PVTF01000006">
    <property type="protein sequence ID" value="PRY40815.1"/>
    <property type="molecule type" value="Genomic_DNA"/>
</dbReference>
<dbReference type="SUPFAM" id="SSF51294">
    <property type="entry name" value="Hedgehog/intein (Hint) domain"/>
    <property type="match status" value="1"/>
</dbReference>
<dbReference type="PANTHER" id="PTHR43432:SF3">
    <property type="entry name" value="SLR0285 PROTEIN"/>
    <property type="match status" value="1"/>
</dbReference>
<dbReference type="Proteomes" id="UP000239494">
    <property type="component" value="Unassembled WGS sequence"/>
</dbReference>
<dbReference type="InterPro" id="IPR030934">
    <property type="entry name" value="Intein_C"/>
</dbReference>
<dbReference type="PROSITE" id="PS50817">
    <property type="entry name" value="INTEIN_N_TER"/>
    <property type="match status" value="1"/>
</dbReference>
<dbReference type="NCBIfam" id="NF038136">
    <property type="entry name" value="rSAM_Rv_intein"/>
    <property type="match status" value="1"/>
</dbReference>
<dbReference type="NCBIfam" id="NF038135">
    <property type="entry name" value="rSAM_Rv2578c"/>
    <property type="match status" value="1"/>
</dbReference>
<dbReference type="AlphaFoldDB" id="A0A2T0T555"/>
<protein>
    <submittedName>
        <fullName evidence="7">Intein/intein</fullName>
    </submittedName>
</protein>
<dbReference type="InterPro" id="IPR007197">
    <property type="entry name" value="rSAM"/>
</dbReference>
<evidence type="ECO:0000256" key="2">
    <source>
        <dbReference type="ARBA" id="ARBA00023004"/>
    </source>
</evidence>
<organism evidence="7 8">
    <name type="scientific">Umezawaea tangerina</name>
    <dbReference type="NCBI Taxonomy" id="84725"/>
    <lineage>
        <taxon>Bacteria</taxon>
        <taxon>Bacillati</taxon>
        <taxon>Actinomycetota</taxon>
        <taxon>Actinomycetes</taxon>
        <taxon>Pseudonocardiales</taxon>
        <taxon>Pseudonocardiaceae</taxon>
        <taxon>Umezawaea</taxon>
    </lineage>
</organism>
<dbReference type="SUPFAM" id="SSF102114">
    <property type="entry name" value="Radical SAM enzymes"/>
    <property type="match status" value="1"/>
</dbReference>
<dbReference type="CDD" id="cd00081">
    <property type="entry name" value="Hint"/>
    <property type="match status" value="1"/>
</dbReference>
<evidence type="ECO:0000259" key="5">
    <source>
        <dbReference type="SMART" id="SM00305"/>
    </source>
</evidence>
<evidence type="ECO:0000256" key="1">
    <source>
        <dbReference type="ARBA" id="ARBA00022723"/>
    </source>
</evidence>
<keyword evidence="3" id="KW-0411">Iron-sulfur</keyword>